<evidence type="ECO:0000256" key="4">
    <source>
        <dbReference type="ARBA" id="ARBA00022692"/>
    </source>
</evidence>
<dbReference type="PANTHER" id="PTHR23517:SF2">
    <property type="entry name" value="MULTIDRUG RESISTANCE PROTEIN MDTH"/>
    <property type="match status" value="1"/>
</dbReference>
<feature type="transmembrane region" description="Helical" evidence="7">
    <location>
        <begin position="236"/>
        <end position="256"/>
    </location>
</feature>
<feature type="transmembrane region" description="Helical" evidence="7">
    <location>
        <begin position="16"/>
        <end position="42"/>
    </location>
</feature>
<keyword evidence="10" id="KW-1185">Reference proteome</keyword>
<name>A0ABC8BSU4_9ACTN</name>
<feature type="transmembrane region" description="Helical" evidence="7">
    <location>
        <begin position="322"/>
        <end position="340"/>
    </location>
</feature>
<keyword evidence="2" id="KW-0813">Transport</keyword>
<feature type="transmembrane region" description="Helical" evidence="7">
    <location>
        <begin position="361"/>
        <end position="382"/>
    </location>
</feature>
<dbReference type="RefSeq" id="WP_084746944.1">
    <property type="nucleotide sequence ID" value="NZ_CP020563.1"/>
</dbReference>
<dbReference type="Proteomes" id="UP000192251">
    <property type="component" value="Chromosome"/>
</dbReference>
<dbReference type="AlphaFoldDB" id="A0ABC8BSU4"/>
<evidence type="ECO:0000256" key="7">
    <source>
        <dbReference type="SAM" id="Phobius"/>
    </source>
</evidence>
<keyword evidence="6 7" id="KW-0472">Membrane</keyword>
<dbReference type="PANTHER" id="PTHR23517">
    <property type="entry name" value="RESISTANCE PROTEIN MDTM, PUTATIVE-RELATED-RELATED"/>
    <property type="match status" value="1"/>
</dbReference>
<dbReference type="PROSITE" id="PS50850">
    <property type="entry name" value="MFS"/>
    <property type="match status" value="1"/>
</dbReference>
<evidence type="ECO:0000256" key="6">
    <source>
        <dbReference type="ARBA" id="ARBA00023136"/>
    </source>
</evidence>
<protein>
    <submittedName>
        <fullName evidence="9">MFS transporter</fullName>
    </submittedName>
</protein>
<dbReference type="InterPro" id="IPR020846">
    <property type="entry name" value="MFS_dom"/>
</dbReference>
<evidence type="ECO:0000256" key="2">
    <source>
        <dbReference type="ARBA" id="ARBA00022448"/>
    </source>
</evidence>
<feature type="domain" description="Major facilitator superfamily (MFS) profile" evidence="8">
    <location>
        <begin position="15"/>
        <end position="413"/>
    </location>
</feature>
<keyword evidence="5 7" id="KW-1133">Transmembrane helix</keyword>
<feature type="transmembrane region" description="Helical" evidence="7">
    <location>
        <begin position="268"/>
        <end position="289"/>
    </location>
</feature>
<dbReference type="CDD" id="cd17329">
    <property type="entry name" value="MFS_MdtH_MDR_like"/>
    <property type="match status" value="1"/>
</dbReference>
<dbReference type="InterPro" id="IPR036259">
    <property type="entry name" value="MFS_trans_sf"/>
</dbReference>
<dbReference type="Gene3D" id="1.20.1250.20">
    <property type="entry name" value="MFS general substrate transporter like domains"/>
    <property type="match status" value="1"/>
</dbReference>
<dbReference type="GO" id="GO:0005886">
    <property type="term" value="C:plasma membrane"/>
    <property type="evidence" value="ECO:0007669"/>
    <property type="project" value="UniProtKB-SubCell"/>
</dbReference>
<dbReference type="Pfam" id="PF07690">
    <property type="entry name" value="MFS_1"/>
    <property type="match status" value="2"/>
</dbReference>
<reference evidence="9 10" key="1">
    <citation type="submission" date="2017-04" db="EMBL/GenBank/DDBJ databases">
        <title>The complete genome sequence of Streptomyces albolongus YIM 101047, the producer of novel bafilomycins and novel odoriferous sesquiterpenoids.</title>
        <authorList>
            <person name="Yin M."/>
            <person name="Jiang Y."/>
        </authorList>
    </citation>
    <scope>NUCLEOTIDE SEQUENCE [LARGE SCALE GENOMIC DNA]</scope>
    <source>
        <strain evidence="9 10">YIM 101047</strain>
    </source>
</reference>
<evidence type="ECO:0000313" key="9">
    <source>
        <dbReference type="EMBL" id="ARF73146.1"/>
    </source>
</evidence>
<feature type="transmembrane region" description="Helical" evidence="7">
    <location>
        <begin position="48"/>
        <end position="69"/>
    </location>
</feature>
<dbReference type="InterPro" id="IPR050171">
    <property type="entry name" value="MFS_Transporters"/>
</dbReference>
<keyword evidence="4 7" id="KW-0812">Transmembrane</keyword>
<accession>A0ABC8BSU4</accession>
<evidence type="ECO:0000313" key="10">
    <source>
        <dbReference type="Proteomes" id="UP000192251"/>
    </source>
</evidence>
<feature type="transmembrane region" description="Helical" evidence="7">
    <location>
        <begin position="164"/>
        <end position="186"/>
    </location>
</feature>
<evidence type="ECO:0000256" key="3">
    <source>
        <dbReference type="ARBA" id="ARBA00022475"/>
    </source>
</evidence>
<proteinExistence type="predicted"/>
<keyword evidence="3" id="KW-1003">Cell membrane</keyword>
<comment type="subcellular location">
    <subcellularLocation>
        <location evidence="1">Cell membrane</location>
        <topology evidence="1">Multi-pass membrane protein</topology>
    </subcellularLocation>
</comment>
<evidence type="ECO:0000256" key="1">
    <source>
        <dbReference type="ARBA" id="ARBA00004651"/>
    </source>
</evidence>
<dbReference type="EMBL" id="CP020563">
    <property type="protein sequence ID" value="ARF73146.1"/>
    <property type="molecule type" value="Genomic_DNA"/>
</dbReference>
<evidence type="ECO:0000259" key="8">
    <source>
        <dbReference type="PROSITE" id="PS50850"/>
    </source>
</evidence>
<gene>
    <name evidence="9" type="ORF">B7C62_13365</name>
</gene>
<feature type="transmembrane region" description="Helical" evidence="7">
    <location>
        <begin position="388"/>
        <end position="408"/>
    </location>
</feature>
<sequence>MKHPRTRRHPPLPTGFWWLWAATLVNRFGLFVMPFLSLYLAVERGYSATFAGLVISLYGLGGMAGSLIGGSLSDRWGRRPTLLTGQLGAAVFTLALGFAQQPVAIAVCVTVLGTALKVSQPAIGAMLADLVPAESRPRAYSLNYWALNLGFSVSALSAGTLAAFGYLTLFVVDAATTLLCAVLVFWKIPETRPRPQPRPTKHRTEVPAECRTEEASTKAAAVPRVSPAAVLRDRRFMCLVGLNLLVVTVFTQRHMALPLSIAESGLSTAQYGIVAGVNGVMIVTLQLAVTRLTQHRPAARVLAAGALLVALSSVLNAQAETVLLYCCAAVVYTLGEIVYVPTSEAQVPAMAPEHARGRYEGVMVLTWALGGFVAPLTSGLVIDTYGTDALWAGCAVIGAIAAAGYVVLRPRHGKDGAPPPAPALRSAQAP</sequence>
<organism evidence="9 10">
    <name type="scientific">Kitasatospora albolonga</name>
    <dbReference type="NCBI Taxonomy" id="68173"/>
    <lineage>
        <taxon>Bacteria</taxon>
        <taxon>Bacillati</taxon>
        <taxon>Actinomycetota</taxon>
        <taxon>Actinomycetes</taxon>
        <taxon>Kitasatosporales</taxon>
        <taxon>Streptomycetaceae</taxon>
        <taxon>Kitasatospora</taxon>
    </lineage>
</organism>
<dbReference type="SUPFAM" id="SSF103473">
    <property type="entry name" value="MFS general substrate transporter"/>
    <property type="match status" value="1"/>
</dbReference>
<evidence type="ECO:0000256" key="5">
    <source>
        <dbReference type="ARBA" id="ARBA00022989"/>
    </source>
</evidence>
<dbReference type="InterPro" id="IPR011701">
    <property type="entry name" value="MFS"/>
</dbReference>
<dbReference type="KEGG" id="kab:B7C62_13365"/>